<comment type="caution">
    <text evidence="1">The sequence shown here is derived from an EMBL/GenBank/DDBJ whole genome shotgun (WGS) entry which is preliminary data.</text>
</comment>
<dbReference type="AlphaFoldDB" id="A0A0R2FRC7"/>
<dbReference type="PATRIC" id="fig|1618.3.peg.1095"/>
<dbReference type="STRING" id="1618.IV36_GL001083"/>
<gene>
    <name evidence="1" type="ORF">IV36_GL001083</name>
</gene>
<dbReference type="Proteomes" id="UP000051727">
    <property type="component" value="Unassembled WGS sequence"/>
</dbReference>
<organism evidence="1 2">
    <name type="scientific">Liquorilactobacillus mali</name>
    <dbReference type="NCBI Taxonomy" id="1618"/>
    <lineage>
        <taxon>Bacteria</taxon>
        <taxon>Bacillati</taxon>
        <taxon>Bacillota</taxon>
        <taxon>Bacilli</taxon>
        <taxon>Lactobacillales</taxon>
        <taxon>Lactobacillaceae</taxon>
        <taxon>Liquorilactobacillus</taxon>
    </lineage>
</organism>
<evidence type="ECO:0000313" key="2">
    <source>
        <dbReference type="Proteomes" id="UP000051727"/>
    </source>
</evidence>
<proteinExistence type="predicted"/>
<reference evidence="1 2" key="1">
    <citation type="journal article" date="2015" name="Genome Announc.">
        <title>Expanding the biotechnology potential of lactobacilli through comparative genomics of 213 strains and associated genera.</title>
        <authorList>
            <person name="Sun Z."/>
            <person name="Harris H.M."/>
            <person name="McCann A."/>
            <person name="Guo C."/>
            <person name="Argimon S."/>
            <person name="Zhang W."/>
            <person name="Yang X."/>
            <person name="Jeffery I.B."/>
            <person name="Cooney J.C."/>
            <person name="Kagawa T.F."/>
            <person name="Liu W."/>
            <person name="Song Y."/>
            <person name="Salvetti E."/>
            <person name="Wrobel A."/>
            <person name="Rasinkangas P."/>
            <person name="Parkhill J."/>
            <person name="Rea M.C."/>
            <person name="O'Sullivan O."/>
            <person name="Ritari J."/>
            <person name="Douillard F.P."/>
            <person name="Paul Ross R."/>
            <person name="Yang R."/>
            <person name="Briner A.E."/>
            <person name="Felis G.E."/>
            <person name="de Vos W.M."/>
            <person name="Barrangou R."/>
            <person name="Klaenhammer T.R."/>
            <person name="Caufield P.W."/>
            <person name="Cui Y."/>
            <person name="Zhang H."/>
            <person name="O'Toole P.W."/>
        </authorList>
    </citation>
    <scope>NUCLEOTIDE SEQUENCE [LARGE SCALE GENOMIC DNA]</scope>
    <source>
        <strain evidence="1 2">ATCC 27304</strain>
    </source>
</reference>
<sequence length="50" mass="5570">MSQQGAAVNLMAEEKTIHTSTIDVLQKLANEDAFSGEKYQLSQVKQVLLY</sequence>
<evidence type="ECO:0000313" key="1">
    <source>
        <dbReference type="EMBL" id="KRN27261.1"/>
    </source>
</evidence>
<protein>
    <submittedName>
        <fullName evidence="1">Uncharacterized protein</fullName>
    </submittedName>
</protein>
<dbReference type="EMBL" id="JQAR01000023">
    <property type="protein sequence ID" value="KRN27261.1"/>
    <property type="molecule type" value="Genomic_DNA"/>
</dbReference>
<name>A0A0R2FRC7_9LACO</name>
<accession>A0A0R2FRC7</accession>